<dbReference type="GO" id="GO:0009451">
    <property type="term" value="P:RNA modification"/>
    <property type="evidence" value="ECO:0007669"/>
    <property type="project" value="InterPro"/>
</dbReference>
<dbReference type="InterPro" id="IPR046960">
    <property type="entry name" value="PPR_At4g14850-like_plant"/>
</dbReference>
<dbReference type="OrthoDB" id="185373at2759"/>
<organism evidence="2 3">
    <name type="scientific">Gossypium stocksii</name>
    <dbReference type="NCBI Taxonomy" id="47602"/>
    <lineage>
        <taxon>Eukaryota</taxon>
        <taxon>Viridiplantae</taxon>
        <taxon>Streptophyta</taxon>
        <taxon>Embryophyta</taxon>
        <taxon>Tracheophyta</taxon>
        <taxon>Spermatophyta</taxon>
        <taxon>Magnoliopsida</taxon>
        <taxon>eudicotyledons</taxon>
        <taxon>Gunneridae</taxon>
        <taxon>Pentapetalae</taxon>
        <taxon>rosids</taxon>
        <taxon>malvids</taxon>
        <taxon>Malvales</taxon>
        <taxon>Malvaceae</taxon>
        <taxon>Malvoideae</taxon>
        <taxon>Gossypium</taxon>
    </lineage>
</organism>
<dbReference type="AlphaFoldDB" id="A0A9D3UAA2"/>
<dbReference type="Pfam" id="PF01535">
    <property type="entry name" value="PPR"/>
    <property type="match status" value="2"/>
</dbReference>
<name>A0A9D3UAA2_9ROSI</name>
<proteinExistence type="predicted"/>
<dbReference type="GO" id="GO:0003723">
    <property type="term" value="F:RNA binding"/>
    <property type="evidence" value="ECO:0007669"/>
    <property type="project" value="InterPro"/>
</dbReference>
<dbReference type="InterPro" id="IPR011990">
    <property type="entry name" value="TPR-like_helical_dom_sf"/>
</dbReference>
<evidence type="ECO:0000256" key="1">
    <source>
        <dbReference type="ARBA" id="ARBA00022737"/>
    </source>
</evidence>
<dbReference type="EMBL" id="JAIQCV010000013">
    <property type="protein sequence ID" value="KAH1032745.1"/>
    <property type="molecule type" value="Genomic_DNA"/>
</dbReference>
<sequence>MMILPKPHWNPDLATWNSWVDICLIKLGTQIPDLVTWNSMLSAYGSGVSCEEEDTSLSMEALCLFIEMQKNPLVKPNEVTLVVLVSACGNLGALCQGIWAHIYVLKYNIKLNFYVGTTLTDVYSKCGYLDLAYQAFDELPKRDILCYNAMIGGFGIHGANIKCHKVPRRMMYGFIKIYNVN</sequence>
<keyword evidence="1" id="KW-0677">Repeat</keyword>
<comment type="caution">
    <text evidence="2">The sequence shown here is derived from an EMBL/GenBank/DDBJ whole genome shotgun (WGS) entry which is preliminary data.</text>
</comment>
<dbReference type="InterPro" id="IPR002885">
    <property type="entry name" value="PPR_rpt"/>
</dbReference>
<evidence type="ECO:0000313" key="2">
    <source>
        <dbReference type="EMBL" id="KAH1032745.1"/>
    </source>
</evidence>
<protein>
    <recommendedName>
        <fullName evidence="4">Pentatricopeptide repeat-containing protein</fullName>
    </recommendedName>
</protein>
<reference evidence="2 3" key="1">
    <citation type="journal article" date="2021" name="Plant Biotechnol. J.">
        <title>Multi-omics assisted identification of the key and species-specific regulatory components of drought-tolerant mechanisms in Gossypium stocksii.</title>
        <authorList>
            <person name="Yu D."/>
            <person name="Ke L."/>
            <person name="Zhang D."/>
            <person name="Wu Y."/>
            <person name="Sun Y."/>
            <person name="Mei J."/>
            <person name="Sun J."/>
            <person name="Sun Y."/>
        </authorList>
    </citation>
    <scope>NUCLEOTIDE SEQUENCE [LARGE SCALE GENOMIC DNA]</scope>
    <source>
        <strain evidence="3">cv. E1</strain>
        <tissue evidence="2">Leaf</tissue>
    </source>
</reference>
<dbReference type="PANTHER" id="PTHR47926:SF450">
    <property type="entry name" value="DYW DOMAIN-CONTAINING PROTEIN"/>
    <property type="match status" value="1"/>
</dbReference>
<dbReference type="PANTHER" id="PTHR47926">
    <property type="entry name" value="PENTATRICOPEPTIDE REPEAT-CONTAINING PROTEIN"/>
    <property type="match status" value="1"/>
</dbReference>
<accession>A0A9D3UAA2</accession>
<dbReference type="Proteomes" id="UP000828251">
    <property type="component" value="Unassembled WGS sequence"/>
</dbReference>
<gene>
    <name evidence="2" type="ORF">J1N35_044919</name>
</gene>
<keyword evidence="3" id="KW-1185">Reference proteome</keyword>
<evidence type="ECO:0008006" key="4">
    <source>
        <dbReference type="Google" id="ProtNLM"/>
    </source>
</evidence>
<evidence type="ECO:0000313" key="3">
    <source>
        <dbReference type="Proteomes" id="UP000828251"/>
    </source>
</evidence>
<dbReference type="Gene3D" id="1.25.40.10">
    <property type="entry name" value="Tetratricopeptide repeat domain"/>
    <property type="match status" value="2"/>
</dbReference>